<keyword evidence="2" id="KW-0812">Transmembrane</keyword>
<dbReference type="InterPro" id="IPR010611">
    <property type="entry name" value="3D_dom"/>
</dbReference>
<evidence type="ECO:0000256" key="2">
    <source>
        <dbReference type="SAM" id="Phobius"/>
    </source>
</evidence>
<organism evidence="4 5">
    <name type="scientific">Cytobacillus purgationiresistens</name>
    <dbReference type="NCBI Taxonomy" id="863449"/>
    <lineage>
        <taxon>Bacteria</taxon>
        <taxon>Bacillati</taxon>
        <taxon>Bacillota</taxon>
        <taxon>Bacilli</taxon>
        <taxon>Bacillales</taxon>
        <taxon>Bacillaceae</taxon>
        <taxon>Cytobacillus</taxon>
    </lineage>
</organism>
<accession>A0ABU0AQQ8</accession>
<evidence type="ECO:0000313" key="5">
    <source>
        <dbReference type="Proteomes" id="UP001238088"/>
    </source>
</evidence>
<dbReference type="InterPro" id="IPR011098">
    <property type="entry name" value="G5_dom"/>
</dbReference>
<dbReference type="EMBL" id="JAUSUB010000033">
    <property type="protein sequence ID" value="MDQ0273112.1"/>
    <property type="molecule type" value="Genomic_DNA"/>
</dbReference>
<sequence>MKNLLSKSLSKKNWAIISASLIVFAAACGFLIFETSKKTVALTLDGQDQVIKTHAKTIQDIFDDMDIGLRSEDYVFPSVNTQVKNNLEVVWEPAKQVVIKQGNEKDQVWTTADTVQELLEEQNVEVNKHDVVQPLPEEAIQHEMEVEIDKAFQLKVADGGKESQLWTTSTTVADFLSDHDIKLNHLDRVEPKLEETIKEDDEIKVIRVEKVTDVVEEPIRFAVVTRKDNSMDKGAEKVVEDGQEGLLKKEYEIVRENGKEVSRKLLSENTVKDKKDKVVAVGTKAAPVMQVASRGTNTNGQPSGKEMYVSSTAYTASCNGCSGTTATGINLKANPGAKVIAVDPSVIPLGTKVYVEGYGYAVAADTGSAIKGNKIDVFFADKSDAYRWGRKQVKIKILN</sequence>
<dbReference type="Gene3D" id="2.20.230.10">
    <property type="entry name" value="Resuscitation-promoting factor rpfb"/>
    <property type="match status" value="1"/>
</dbReference>
<dbReference type="InterPro" id="IPR007137">
    <property type="entry name" value="DUF348"/>
</dbReference>
<dbReference type="Pfam" id="PF06725">
    <property type="entry name" value="3D"/>
    <property type="match status" value="1"/>
</dbReference>
<keyword evidence="1" id="KW-0732">Signal</keyword>
<dbReference type="PANTHER" id="PTHR39160:SF4">
    <property type="entry name" value="RESUSCITATION-PROMOTING FACTOR RPFB"/>
    <property type="match status" value="1"/>
</dbReference>
<keyword evidence="2" id="KW-1133">Transmembrane helix</keyword>
<evidence type="ECO:0000259" key="3">
    <source>
        <dbReference type="PROSITE" id="PS51109"/>
    </source>
</evidence>
<dbReference type="Gene3D" id="2.40.40.10">
    <property type="entry name" value="RlpA-like domain"/>
    <property type="match status" value="1"/>
</dbReference>
<comment type="caution">
    <text evidence="4">The sequence shown here is derived from an EMBL/GenBank/DDBJ whole genome shotgun (WGS) entry which is preliminary data.</text>
</comment>
<feature type="transmembrane region" description="Helical" evidence="2">
    <location>
        <begin position="12"/>
        <end position="33"/>
    </location>
</feature>
<dbReference type="Pfam" id="PF03990">
    <property type="entry name" value="DUF348"/>
    <property type="match status" value="3"/>
</dbReference>
<evidence type="ECO:0000256" key="1">
    <source>
        <dbReference type="ARBA" id="ARBA00022729"/>
    </source>
</evidence>
<reference evidence="4 5" key="1">
    <citation type="submission" date="2023-07" db="EMBL/GenBank/DDBJ databases">
        <title>Genomic Encyclopedia of Type Strains, Phase IV (KMG-IV): sequencing the most valuable type-strain genomes for metagenomic binning, comparative biology and taxonomic classification.</title>
        <authorList>
            <person name="Goeker M."/>
        </authorList>
    </citation>
    <scope>NUCLEOTIDE SEQUENCE [LARGE SCALE GENOMIC DNA]</scope>
    <source>
        <strain evidence="4 5">DSM 23494</strain>
    </source>
</reference>
<dbReference type="Pfam" id="PF07501">
    <property type="entry name" value="G5"/>
    <property type="match status" value="1"/>
</dbReference>
<dbReference type="PANTHER" id="PTHR39160">
    <property type="entry name" value="CELL WALL-BINDING PROTEIN YOCH"/>
    <property type="match status" value="1"/>
</dbReference>
<name>A0ABU0AQQ8_9BACI</name>
<keyword evidence="5" id="KW-1185">Reference proteome</keyword>
<dbReference type="PROSITE" id="PS51109">
    <property type="entry name" value="G5"/>
    <property type="match status" value="1"/>
</dbReference>
<dbReference type="RefSeq" id="WP_307478839.1">
    <property type="nucleotide sequence ID" value="NZ_JAUSUB010000033.1"/>
</dbReference>
<dbReference type="InterPro" id="IPR051933">
    <property type="entry name" value="Resuscitation_pf_RpfB"/>
</dbReference>
<evidence type="ECO:0000313" key="4">
    <source>
        <dbReference type="EMBL" id="MDQ0273112.1"/>
    </source>
</evidence>
<dbReference type="SUPFAM" id="SSF50685">
    <property type="entry name" value="Barwin-like endoglucanases"/>
    <property type="match status" value="1"/>
</dbReference>
<dbReference type="Proteomes" id="UP001238088">
    <property type="component" value="Unassembled WGS sequence"/>
</dbReference>
<keyword evidence="2" id="KW-0472">Membrane</keyword>
<dbReference type="InterPro" id="IPR036908">
    <property type="entry name" value="RlpA-like_sf"/>
</dbReference>
<feature type="domain" description="G5" evidence="3">
    <location>
        <begin position="205"/>
        <end position="285"/>
    </location>
</feature>
<gene>
    <name evidence="4" type="ORF">J2S17_005030</name>
</gene>
<proteinExistence type="predicted"/>
<dbReference type="SMART" id="SM01208">
    <property type="entry name" value="G5"/>
    <property type="match status" value="1"/>
</dbReference>
<protein>
    <submittedName>
        <fullName evidence="4">Uncharacterized protein YabE (DUF348 family)</fullName>
    </submittedName>
</protein>
<dbReference type="PROSITE" id="PS51257">
    <property type="entry name" value="PROKAR_LIPOPROTEIN"/>
    <property type="match status" value="1"/>
</dbReference>
<dbReference type="CDD" id="cd22786">
    <property type="entry name" value="DPBB_YuiC-like"/>
    <property type="match status" value="1"/>
</dbReference>